<keyword evidence="6" id="KW-1185">Reference proteome</keyword>
<name>A0A7M1SP02_9MICO</name>
<dbReference type="InterPro" id="IPR051918">
    <property type="entry name" value="STPP_CPPED1"/>
</dbReference>
<gene>
    <name evidence="5" type="ORF">IM660_11380</name>
</gene>
<dbReference type="GO" id="GO:0016787">
    <property type="term" value="F:hydrolase activity"/>
    <property type="evidence" value="ECO:0007669"/>
    <property type="project" value="InterPro"/>
</dbReference>
<feature type="region of interest" description="Disordered" evidence="1">
    <location>
        <begin position="1000"/>
        <end position="1022"/>
    </location>
</feature>
<reference evidence="5 6" key="1">
    <citation type="submission" date="2020-10" db="EMBL/GenBank/DDBJ databases">
        <title>Haloactinobacterium sp. RN3S43, a bacterium isolated from saline soil.</title>
        <authorList>
            <person name="Sun J.-Q."/>
        </authorList>
    </citation>
    <scope>NUCLEOTIDE SEQUENCE [LARGE SCALE GENOMIC DNA]</scope>
    <source>
        <strain evidence="5 6">RN3S43</strain>
    </source>
</reference>
<dbReference type="Proteomes" id="UP000593758">
    <property type="component" value="Chromosome"/>
</dbReference>
<feature type="region of interest" description="Disordered" evidence="1">
    <location>
        <begin position="189"/>
        <end position="228"/>
    </location>
</feature>
<keyword evidence="3" id="KW-0732">Signal</keyword>
<feature type="signal peptide" evidence="3">
    <location>
        <begin position="1"/>
        <end position="28"/>
    </location>
</feature>
<dbReference type="InterPro" id="IPR029052">
    <property type="entry name" value="Metallo-depent_PP-like"/>
</dbReference>
<feature type="compositionally biased region" description="Pro residues" evidence="1">
    <location>
        <begin position="209"/>
        <end position="218"/>
    </location>
</feature>
<proteinExistence type="predicted"/>
<keyword evidence="2" id="KW-0472">Membrane</keyword>
<feature type="compositionally biased region" description="Gly residues" evidence="1">
    <location>
        <begin position="1411"/>
        <end position="1445"/>
    </location>
</feature>
<dbReference type="SUPFAM" id="SSF56300">
    <property type="entry name" value="Metallo-dependent phosphatases"/>
    <property type="match status" value="1"/>
</dbReference>
<dbReference type="RefSeq" id="WP_193495598.1">
    <property type="nucleotide sequence ID" value="NZ_CP063169.1"/>
</dbReference>
<dbReference type="InterPro" id="IPR011401">
    <property type="entry name" value="Pesterase_YvnB"/>
</dbReference>
<dbReference type="PIRSF" id="PIRSF036444">
    <property type="entry name" value="Pesterase_YvnB"/>
    <property type="match status" value="1"/>
</dbReference>
<dbReference type="SUPFAM" id="SSF74853">
    <property type="entry name" value="Lamin A/C globular tail domain"/>
    <property type="match status" value="2"/>
</dbReference>
<feature type="compositionally biased region" description="Basic and acidic residues" evidence="1">
    <location>
        <begin position="1004"/>
        <end position="1022"/>
    </location>
</feature>
<dbReference type="EMBL" id="CP063169">
    <property type="protein sequence ID" value="QOR69306.1"/>
    <property type="molecule type" value="Genomic_DNA"/>
</dbReference>
<protein>
    <submittedName>
        <fullName evidence="5">Lamin tail domain-containing protein</fullName>
    </submittedName>
</protein>
<evidence type="ECO:0000256" key="1">
    <source>
        <dbReference type="SAM" id="MobiDB-lite"/>
    </source>
</evidence>
<keyword evidence="2" id="KW-0812">Transmembrane</keyword>
<evidence type="ECO:0000256" key="3">
    <source>
        <dbReference type="SAM" id="SignalP"/>
    </source>
</evidence>
<dbReference type="PROSITE" id="PS51841">
    <property type="entry name" value="LTD"/>
    <property type="match status" value="2"/>
</dbReference>
<dbReference type="PANTHER" id="PTHR43143">
    <property type="entry name" value="METALLOPHOSPHOESTERASE, CALCINEURIN SUPERFAMILY"/>
    <property type="match status" value="1"/>
</dbReference>
<dbReference type="Pfam" id="PF00149">
    <property type="entry name" value="Metallophos"/>
    <property type="match status" value="1"/>
</dbReference>
<feature type="domain" description="LTD" evidence="4">
    <location>
        <begin position="218"/>
        <end position="401"/>
    </location>
</feature>
<dbReference type="InterPro" id="IPR036415">
    <property type="entry name" value="Lamin_tail_dom_sf"/>
</dbReference>
<sequence length="1482" mass="157511">MARRQARLVAALTACTLAAFGVATPATAAERDALFVSEVVPNNAGYDHFEWFELHNPGTSTVDVNDYQLAYIYGDSPDTSGDAPLALEGETQIAAGETLVVWLRYTNSSGTVNSFDYTDADFRAHTGLADDAPLAHATGQPGMANGGGRGIRVTGASETTWSYYIDGLGNDVSATFRLPATTEESSYPVLASGVTPTPGSIEAEQLVPADPPPGPDPEPSPEPDPDLVTAPLQITEVTPDSSNVGTADGYEFIEVYNATSEPVDFSDYALTYLYPQDFTTNTNEAHWPSVPRDVVIDPAGTLVLWIKNGQNDDLGDAEFNAHYGSALTLGEDLVEIYQGGMANGSSRGLAIRTNTGFDVNRAYYNMTEADDTSPDQGIRYAVSEDLQLQTLLDTAPATPGRVQADQIPDGLMVVPEDMTAPVIEDLTPAEIDPTQDFTLEFEITDDVQVRTATLSLTNDIDVAADAPPREVNLTHAGDNLYRTTVSAVDLTGKSSYTYSLTITDGTNSQTTETVQVPVAGASTEPVRLNVTDGQFVSGTTSISAAGEAYPPTLDLAIDGTSVDTEAGLERAPQFVFEVSQTDFYFRNGVRIGEDVLYIFDEGTYANTVTMSTPVPLEYVTQGEDLTVSIWAGTKAAPEIDPDENNDDFVISGMRLLLPDGRTLTPDGYDDPSQTIAMGDSSGKLDFYDSVFTLPDDAYTALAHTWDTTAVADGEYEVSATDGEHQASATVVVDNTAPEVTPSVADGQTYQGEIVLDAEISDGSGSGVETVTATLDGSGIELPHTTSSIDLATGEHELVITAADSLGNTTESVTVFAVPDEFPGAAATGPTDGAEVQPGDVTLTASVSDPTGDPLDVEFRQGYRYELGDEEITTTQGTTQDAAALEREGSVLTAADLTTDAGLAPVTSGSAFPFTQFEVQVPAEAGAGADVRLAWEGTADAEAQVILYALAADGGAWVEVDRHLTTADGEQFSLGGTVAVGDHAAGGEVTVLVQHSEGFAGADQSPREDLDPHHPDDTPRSEYDFTIGWESDTQYYNEEFYDHQVAIHDYLLERREELNLQYVIHTGDIVDDFDQPYQWENADPQYARFDEAGLPYGVLAGNHDVGNQLADYSQYSAWFGADRYEGNPWYGESFQDNRGHYDLISAGGIDFLMLYMGWDPGDDDIAWMNEVLAAHPERVAIVNLHEFMLTTGGLGPIPQRIMDEVVATNPNVRMVTSGHYHDAFLRVDGFDDDGDGVEDRLVHSMLFDYQGLPEGGLGYLRLLHFDNESEQMMVRTFSPSENRYNSDEPSLLGPAEDPYVYQDFSISYADLRITAQDRELVTDSFTAEVLGETVIATFEDVATGMSGAGSADGQRSLARMPVPNPDGSVTLSAIWTLTEPGEYGWFVQSADPNGAVTTSEVMTFVVAGAGTGGSDAGSDGGSDGAGPDGAGSDDAGGGSDGSGSGGDLADTGSDGLLALVLGAGLMLLLGAALRVRKARPTGR</sequence>
<dbReference type="PANTHER" id="PTHR43143:SF5">
    <property type="entry name" value="SECRETED PROTEIN"/>
    <property type="match status" value="1"/>
</dbReference>
<evidence type="ECO:0000259" key="4">
    <source>
        <dbReference type="PROSITE" id="PS51841"/>
    </source>
</evidence>
<dbReference type="Pfam" id="PF00932">
    <property type="entry name" value="LTD"/>
    <property type="match status" value="1"/>
</dbReference>
<feature type="transmembrane region" description="Helical" evidence="2">
    <location>
        <begin position="1455"/>
        <end position="1474"/>
    </location>
</feature>
<keyword evidence="2" id="KW-1133">Transmembrane helix</keyword>
<dbReference type="InterPro" id="IPR001322">
    <property type="entry name" value="Lamin_tail_dom"/>
</dbReference>
<feature type="chain" id="PRO_5032357072" evidence="3">
    <location>
        <begin position="29"/>
        <end position="1482"/>
    </location>
</feature>
<evidence type="ECO:0000313" key="6">
    <source>
        <dbReference type="Proteomes" id="UP000593758"/>
    </source>
</evidence>
<dbReference type="InterPro" id="IPR004843">
    <property type="entry name" value="Calcineurin-like_PHP"/>
</dbReference>
<feature type="region of interest" description="Disordered" evidence="1">
    <location>
        <begin position="1411"/>
        <end position="1448"/>
    </location>
</feature>
<dbReference type="Gene3D" id="3.60.21.10">
    <property type="match status" value="1"/>
</dbReference>
<evidence type="ECO:0000313" key="5">
    <source>
        <dbReference type="EMBL" id="QOR69306.1"/>
    </source>
</evidence>
<organism evidence="5 6">
    <name type="scientific">Ruania alkalisoli</name>
    <dbReference type="NCBI Taxonomy" id="2779775"/>
    <lineage>
        <taxon>Bacteria</taxon>
        <taxon>Bacillati</taxon>
        <taxon>Actinomycetota</taxon>
        <taxon>Actinomycetes</taxon>
        <taxon>Micrococcales</taxon>
        <taxon>Ruaniaceae</taxon>
        <taxon>Ruania</taxon>
    </lineage>
</organism>
<evidence type="ECO:0000256" key="2">
    <source>
        <dbReference type="SAM" id="Phobius"/>
    </source>
</evidence>
<accession>A0A7M1SP02</accession>
<dbReference type="KEGG" id="halt:IM660_11380"/>
<feature type="domain" description="LTD" evidence="4">
    <location>
        <begin position="24"/>
        <end position="198"/>
    </location>
</feature>